<comment type="caution">
    <text evidence="2">The sequence shown here is derived from an EMBL/GenBank/DDBJ whole genome shotgun (WGS) entry which is preliminary data.</text>
</comment>
<proteinExistence type="predicted"/>
<feature type="transmembrane region" description="Helical" evidence="1">
    <location>
        <begin position="6"/>
        <end position="29"/>
    </location>
</feature>
<dbReference type="OrthoDB" id="4146231at2759"/>
<evidence type="ECO:0000313" key="2">
    <source>
        <dbReference type="EMBL" id="EXJ53512.1"/>
    </source>
</evidence>
<feature type="transmembrane region" description="Helical" evidence="1">
    <location>
        <begin position="70"/>
        <end position="94"/>
    </location>
</feature>
<dbReference type="AlphaFoldDB" id="W9VD24"/>
<dbReference type="GeneID" id="19197971"/>
<keyword evidence="1" id="KW-0472">Membrane</keyword>
<feature type="transmembrane region" description="Helical" evidence="1">
    <location>
        <begin position="41"/>
        <end position="64"/>
    </location>
</feature>
<evidence type="ECO:0000313" key="3">
    <source>
        <dbReference type="Proteomes" id="UP000019471"/>
    </source>
</evidence>
<feature type="transmembrane region" description="Helical" evidence="1">
    <location>
        <begin position="106"/>
        <end position="125"/>
    </location>
</feature>
<name>W9VD24_9EURO</name>
<protein>
    <submittedName>
        <fullName evidence="2">Uncharacterized protein</fullName>
    </submittedName>
</protein>
<dbReference type="HOGENOM" id="CLU_552067_0_0_1"/>
<feature type="transmembrane region" description="Helical" evidence="1">
    <location>
        <begin position="204"/>
        <end position="223"/>
    </location>
</feature>
<keyword evidence="1" id="KW-1133">Transmembrane helix</keyword>
<dbReference type="Proteomes" id="UP000019471">
    <property type="component" value="Unassembled WGS sequence"/>
</dbReference>
<dbReference type="RefSeq" id="XP_007752044.1">
    <property type="nucleotide sequence ID" value="XM_007753854.1"/>
</dbReference>
<organism evidence="2 3">
    <name type="scientific">Cladophialophora psammophila CBS 110553</name>
    <dbReference type="NCBI Taxonomy" id="1182543"/>
    <lineage>
        <taxon>Eukaryota</taxon>
        <taxon>Fungi</taxon>
        <taxon>Dikarya</taxon>
        <taxon>Ascomycota</taxon>
        <taxon>Pezizomycotina</taxon>
        <taxon>Eurotiomycetes</taxon>
        <taxon>Chaetothyriomycetidae</taxon>
        <taxon>Chaetothyriales</taxon>
        <taxon>Herpotrichiellaceae</taxon>
        <taxon>Cladophialophora</taxon>
    </lineage>
</organism>
<gene>
    <name evidence="2" type="ORF">A1O5_13288</name>
</gene>
<evidence type="ECO:0000256" key="1">
    <source>
        <dbReference type="SAM" id="Phobius"/>
    </source>
</evidence>
<sequence>MLSILQVTAIILLVQNVAVDILGTAAYRAPQTQIVSWQTPLNLFVCYRQIQTSLAIMVLLATFVSGYADYVSVLMLMGAMLLCEASAELIYLYSLLRHHFFHRETAICWFFTLVWALPFGIAAPLSQRFQLTPFCLCSVVSQILQVIIWRYLHKHVFNARYPLLKSTELGRYHCLWGQGRAFFFLALSIALAVLSALSSHHQPLYAIVCGNLIILAPTPKTFVRYNRSRRQTKFNVEQQLEDGTNPKKVAVGGSSIEEVVAHSKRQAQRLSTCTVLTTMVQKDGHMFHYSHEEQRYLYLLQDPGELRKLQDLRHRTPWPVTCPSEQCTADEFMQLAQSWPLEHPYMRGTPSLYDIFRDIFNAELRGNITDFQHKVACDKCLDRKCFAQYRLMFLLLLNEVGSKMRVRLDERGDISTHGTTISDLWLTGVRLESSSTVRVAFNTDVNQKTVDVGLHDLWKLNSFGIYLTVPPIVADILPLWDEYPAGVNRSGTWI</sequence>
<feature type="transmembrane region" description="Helical" evidence="1">
    <location>
        <begin position="181"/>
        <end position="198"/>
    </location>
</feature>
<accession>W9VD24</accession>
<dbReference type="EMBL" id="AMGX01000045">
    <property type="protein sequence ID" value="EXJ53512.1"/>
    <property type="molecule type" value="Genomic_DNA"/>
</dbReference>
<keyword evidence="3" id="KW-1185">Reference proteome</keyword>
<feature type="transmembrane region" description="Helical" evidence="1">
    <location>
        <begin position="131"/>
        <end position="152"/>
    </location>
</feature>
<reference evidence="2 3" key="1">
    <citation type="submission" date="2013-03" db="EMBL/GenBank/DDBJ databases">
        <title>The Genome Sequence of Cladophialophora psammophila CBS 110553.</title>
        <authorList>
            <consortium name="The Broad Institute Genomics Platform"/>
            <person name="Cuomo C."/>
            <person name="de Hoog S."/>
            <person name="Gorbushina A."/>
            <person name="Walker B."/>
            <person name="Young S.K."/>
            <person name="Zeng Q."/>
            <person name="Gargeya S."/>
            <person name="Fitzgerald M."/>
            <person name="Haas B."/>
            <person name="Abouelleil A."/>
            <person name="Allen A.W."/>
            <person name="Alvarado L."/>
            <person name="Arachchi H.M."/>
            <person name="Berlin A.M."/>
            <person name="Chapman S.B."/>
            <person name="Gainer-Dewar J."/>
            <person name="Goldberg J."/>
            <person name="Griggs A."/>
            <person name="Gujja S."/>
            <person name="Hansen M."/>
            <person name="Howarth C."/>
            <person name="Imamovic A."/>
            <person name="Ireland A."/>
            <person name="Larimer J."/>
            <person name="McCowan C."/>
            <person name="Murphy C."/>
            <person name="Pearson M."/>
            <person name="Poon T.W."/>
            <person name="Priest M."/>
            <person name="Roberts A."/>
            <person name="Saif S."/>
            <person name="Shea T."/>
            <person name="Sisk P."/>
            <person name="Sykes S."/>
            <person name="Wortman J."/>
            <person name="Nusbaum C."/>
            <person name="Birren B."/>
        </authorList>
    </citation>
    <scope>NUCLEOTIDE SEQUENCE [LARGE SCALE GENOMIC DNA]</scope>
    <source>
        <strain evidence="2 3">CBS 110553</strain>
    </source>
</reference>
<keyword evidence="1" id="KW-0812">Transmembrane</keyword>